<dbReference type="Proteomes" id="UP000663844">
    <property type="component" value="Unassembled WGS sequence"/>
</dbReference>
<proteinExistence type="inferred from homology"/>
<comment type="similarity">
    <text evidence="1">Belongs to the isochorismatase family.</text>
</comment>
<dbReference type="InterPro" id="IPR050272">
    <property type="entry name" value="Isochorismatase-like_hydrls"/>
</dbReference>
<dbReference type="CDD" id="cd00431">
    <property type="entry name" value="cysteine_hydrolases"/>
    <property type="match status" value="1"/>
</dbReference>
<dbReference type="Gene3D" id="3.40.50.850">
    <property type="entry name" value="Isochorismatase-like"/>
    <property type="match status" value="1"/>
</dbReference>
<dbReference type="EMBL" id="CAJNOG010000097">
    <property type="protein sequence ID" value="CAF0936791.1"/>
    <property type="molecule type" value="Genomic_DNA"/>
</dbReference>
<evidence type="ECO:0000259" key="3">
    <source>
        <dbReference type="Pfam" id="PF00857"/>
    </source>
</evidence>
<evidence type="ECO:0000313" key="6">
    <source>
        <dbReference type="Proteomes" id="UP000663845"/>
    </source>
</evidence>
<dbReference type="SUPFAM" id="SSF52499">
    <property type="entry name" value="Isochorismatase-like hydrolases"/>
    <property type="match status" value="1"/>
</dbReference>
<dbReference type="InterPro" id="IPR000868">
    <property type="entry name" value="Isochorismatase-like_dom"/>
</dbReference>
<evidence type="ECO:0000256" key="1">
    <source>
        <dbReference type="ARBA" id="ARBA00006336"/>
    </source>
</evidence>
<dbReference type="GO" id="GO:0016787">
    <property type="term" value="F:hydrolase activity"/>
    <property type="evidence" value="ECO:0007669"/>
    <property type="project" value="UniProtKB-KW"/>
</dbReference>
<protein>
    <recommendedName>
        <fullName evidence="3">Isochorismatase-like domain-containing protein</fullName>
    </recommendedName>
</protein>
<sequence length="297" mass="32693">METIASETDNESIIIGNASNFWRYSSKDGFDLTRQNNPQTGSSICLETTTTAIRIDPARSALIIIDMQNFFLHPAVRAHEPGLAASKQLLENAIPTARKAGIQIIWLNWGLTQEDIDHAPPGLKRVFGACSSDESKNKQSPPKRIYTGLGTEMGDIILSSGEHVDGGRLLMRDTWNAKLYDPLFQSYESSQHSVKPDQWFHKNRVSGLWSHESPLLSYLNENNLITLLFAGVNTDQCVLGTFNDASSKGFDCILLSDGCGTMSSSSAREFTEHACTRGEGFVMDTEAFSKGVKASIH</sequence>
<accession>A0A814C101</accession>
<dbReference type="InterPro" id="IPR036380">
    <property type="entry name" value="Isochorismatase-like_sf"/>
</dbReference>
<evidence type="ECO:0000313" key="5">
    <source>
        <dbReference type="EMBL" id="CAF3965779.1"/>
    </source>
</evidence>
<evidence type="ECO:0000256" key="2">
    <source>
        <dbReference type="ARBA" id="ARBA00022801"/>
    </source>
</evidence>
<keyword evidence="2" id="KW-0378">Hydrolase</keyword>
<reference evidence="4" key="1">
    <citation type="submission" date="2021-02" db="EMBL/GenBank/DDBJ databases">
        <authorList>
            <person name="Nowell W R."/>
        </authorList>
    </citation>
    <scope>NUCLEOTIDE SEQUENCE</scope>
</reference>
<organism evidence="4 6">
    <name type="scientific">Adineta steineri</name>
    <dbReference type="NCBI Taxonomy" id="433720"/>
    <lineage>
        <taxon>Eukaryota</taxon>
        <taxon>Metazoa</taxon>
        <taxon>Spiralia</taxon>
        <taxon>Gnathifera</taxon>
        <taxon>Rotifera</taxon>
        <taxon>Eurotatoria</taxon>
        <taxon>Bdelloidea</taxon>
        <taxon>Adinetida</taxon>
        <taxon>Adinetidae</taxon>
        <taxon>Adineta</taxon>
    </lineage>
</organism>
<dbReference type="PANTHER" id="PTHR43540:SF9">
    <property type="entry name" value="FAMILY HYDROLASE, PUTATIVE (AFU_ORTHOLOGUE AFUA_2G08700)-RELATED"/>
    <property type="match status" value="1"/>
</dbReference>
<dbReference type="Pfam" id="PF00857">
    <property type="entry name" value="Isochorismatase"/>
    <property type="match status" value="1"/>
</dbReference>
<dbReference type="EMBL" id="CAJOAZ010002859">
    <property type="protein sequence ID" value="CAF3965779.1"/>
    <property type="molecule type" value="Genomic_DNA"/>
</dbReference>
<dbReference type="AlphaFoldDB" id="A0A814C101"/>
<dbReference type="PANTHER" id="PTHR43540">
    <property type="entry name" value="PEROXYUREIDOACRYLATE/UREIDOACRYLATE AMIDOHYDROLASE-RELATED"/>
    <property type="match status" value="1"/>
</dbReference>
<name>A0A814C101_9BILA</name>
<dbReference type="Proteomes" id="UP000663845">
    <property type="component" value="Unassembled WGS sequence"/>
</dbReference>
<feature type="domain" description="Isochorismatase-like" evidence="3">
    <location>
        <begin position="196"/>
        <end position="285"/>
    </location>
</feature>
<gene>
    <name evidence="4" type="ORF">JYZ213_LOCUS12493</name>
    <name evidence="5" type="ORF">OXD698_LOCUS27530</name>
</gene>
<evidence type="ECO:0000313" key="4">
    <source>
        <dbReference type="EMBL" id="CAF0936791.1"/>
    </source>
</evidence>
<comment type="caution">
    <text evidence="4">The sequence shown here is derived from an EMBL/GenBank/DDBJ whole genome shotgun (WGS) entry which is preliminary data.</text>
</comment>